<gene>
    <name evidence="1" type="ORF">A2927_00895</name>
</gene>
<evidence type="ECO:0000313" key="2">
    <source>
        <dbReference type="Proteomes" id="UP000178849"/>
    </source>
</evidence>
<protein>
    <recommendedName>
        <fullName evidence="3">Antitoxin</fullName>
    </recommendedName>
</protein>
<comment type="caution">
    <text evidence="1">The sequence shown here is derived from an EMBL/GenBank/DDBJ whole genome shotgun (WGS) entry which is preliminary data.</text>
</comment>
<dbReference type="Proteomes" id="UP000178849">
    <property type="component" value="Unassembled WGS sequence"/>
</dbReference>
<accession>A0A1G2BMH6</accession>
<proteinExistence type="predicted"/>
<evidence type="ECO:0000313" key="1">
    <source>
        <dbReference type="EMBL" id="OGY89540.1"/>
    </source>
</evidence>
<name>A0A1G2BMH6_9BACT</name>
<organism evidence="1 2">
    <name type="scientific">Candidatus Komeilibacteria bacterium RIFCSPLOWO2_01_FULL_45_10</name>
    <dbReference type="NCBI Taxonomy" id="1798550"/>
    <lineage>
        <taxon>Bacteria</taxon>
        <taxon>Candidatus Komeiliibacteriota</taxon>
    </lineage>
</organism>
<reference evidence="1 2" key="1">
    <citation type="journal article" date="2016" name="Nat. Commun.">
        <title>Thousands of microbial genomes shed light on interconnected biogeochemical processes in an aquifer system.</title>
        <authorList>
            <person name="Anantharaman K."/>
            <person name="Brown C.T."/>
            <person name="Hug L.A."/>
            <person name="Sharon I."/>
            <person name="Castelle C.J."/>
            <person name="Probst A.J."/>
            <person name="Thomas B.C."/>
            <person name="Singh A."/>
            <person name="Wilkins M.J."/>
            <person name="Karaoz U."/>
            <person name="Brodie E.L."/>
            <person name="Williams K.H."/>
            <person name="Hubbard S.S."/>
            <person name="Banfield J.F."/>
        </authorList>
    </citation>
    <scope>NUCLEOTIDE SEQUENCE [LARGE SCALE GENOMIC DNA]</scope>
</reference>
<dbReference type="AlphaFoldDB" id="A0A1G2BMH6"/>
<dbReference type="STRING" id="1798550.A2927_00895"/>
<dbReference type="EMBL" id="MHKL01000014">
    <property type="protein sequence ID" value="OGY89540.1"/>
    <property type="molecule type" value="Genomic_DNA"/>
</dbReference>
<sequence length="83" mass="9704">MENIIGLKELRQNMPHYAQKVQKGQSFIVVKQSKPLFKISPLTYLDNEIEQSQQSDFLQTGAIDSHQILKPLSKEEHEYYQNL</sequence>
<evidence type="ECO:0008006" key="3">
    <source>
        <dbReference type="Google" id="ProtNLM"/>
    </source>
</evidence>